<dbReference type="AlphaFoldDB" id="A0A146KAN5"/>
<feature type="non-terminal residue" evidence="1">
    <location>
        <position position="1"/>
    </location>
</feature>
<dbReference type="Gene3D" id="3.10.110.10">
    <property type="entry name" value="Ubiquitin Conjugating Enzyme"/>
    <property type="match status" value="1"/>
</dbReference>
<dbReference type="EMBL" id="GDID01002716">
    <property type="protein sequence ID" value="JAP93890.1"/>
    <property type="molecule type" value="Transcribed_RNA"/>
</dbReference>
<organism evidence="1">
    <name type="scientific">Trepomonas sp. PC1</name>
    <dbReference type="NCBI Taxonomy" id="1076344"/>
    <lineage>
        <taxon>Eukaryota</taxon>
        <taxon>Metamonada</taxon>
        <taxon>Diplomonadida</taxon>
        <taxon>Hexamitidae</taxon>
        <taxon>Hexamitinae</taxon>
        <taxon>Trepomonas</taxon>
    </lineage>
</organism>
<gene>
    <name evidence="1" type="ORF">TPC1_13638</name>
</gene>
<dbReference type="InterPro" id="IPR016135">
    <property type="entry name" value="UBQ-conjugating_enzyme/RWD"/>
</dbReference>
<accession>A0A146KAN5</accession>
<proteinExistence type="predicted"/>
<evidence type="ECO:0000313" key="1">
    <source>
        <dbReference type="EMBL" id="JAP93890.1"/>
    </source>
</evidence>
<name>A0A146KAN5_9EUKA</name>
<feature type="non-terminal residue" evidence="1">
    <location>
        <position position="164"/>
    </location>
</feature>
<protein>
    <submittedName>
        <fullName evidence="1">Ubiquitin-conjugating enzyme E2</fullName>
    </submittedName>
</protein>
<sequence length="164" mass="18139">VKLIRINCKNKIQVFVPDRKTPTKLHVSFKGPRDSVFDGGIYHAVLDLAGFPNQGPIIQIPHLNGGYIPNTNLCIVKITRGHDDEFQKGISLETAIEGLAIMMIADPQTGGGTGRIVNQSNVQQIKQWAIDSRSFTCSCGAKHADLLNQFYTKIECYDPFDNLP</sequence>
<reference evidence="1" key="1">
    <citation type="submission" date="2015-07" db="EMBL/GenBank/DDBJ databases">
        <title>Adaptation to a free-living lifestyle via gene acquisitions in the diplomonad Trepomonas sp. PC1.</title>
        <authorList>
            <person name="Xu F."/>
            <person name="Jerlstrom-Hultqvist J."/>
            <person name="Kolisko M."/>
            <person name="Simpson A.G.B."/>
            <person name="Roger A.J."/>
            <person name="Svard S.G."/>
            <person name="Andersson J.O."/>
        </authorList>
    </citation>
    <scope>NUCLEOTIDE SEQUENCE</scope>
    <source>
        <strain evidence="1">PC1</strain>
    </source>
</reference>
<dbReference type="SUPFAM" id="SSF54495">
    <property type="entry name" value="UBC-like"/>
    <property type="match status" value="1"/>
</dbReference>